<reference evidence="1 2" key="1">
    <citation type="submission" date="2023-07" db="EMBL/GenBank/DDBJ databases">
        <title>Functional and genomic diversity of the sorghum phyllosphere microbiome.</title>
        <authorList>
            <person name="Shade A."/>
        </authorList>
    </citation>
    <scope>NUCLEOTIDE SEQUENCE [LARGE SCALE GENOMIC DNA]</scope>
    <source>
        <strain evidence="1 2">SORGH_AS_1207</strain>
    </source>
</reference>
<dbReference type="RefSeq" id="WP_373426526.1">
    <property type="nucleotide sequence ID" value="NZ_JAUTBF010000001.1"/>
</dbReference>
<gene>
    <name evidence="1" type="ORF">QE412_000784</name>
</gene>
<protein>
    <submittedName>
        <fullName evidence="1">Uncharacterized protein</fullName>
    </submittedName>
</protein>
<name>A0ABU0TRB6_MICTR</name>
<accession>A0ABU0TRB6</accession>
<dbReference type="EMBL" id="JAUTBF010000001">
    <property type="protein sequence ID" value="MDQ1122211.1"/>
    <property type="molecule type" value="Genomic_DNA"/>
</dbReference>
<evidence type="ECO:0000313" key="2">
    <source>
        <dbReference type="Proteomes" id="UP001226691"/>
    </source>
</evidence>
<proteinExistence type="predicted"/>
<keyword evidence="2" id="KW-1185">Reference proteome</keyword>
<dbReference type="Proteomes" id="UP001226691">
    <property type="component" value="Unassembled WGS sequence"/>
</dbReference>
<comment type="caution">
    <text evidence="1">The sequence shown here is derived from an EMBL/GenBank/DDBJ whole genome shotgun (WGS) entry which is preliminary data.</text>
</comment>
<organism evidence="1 2">
    <name type="scientific">Microbacterium trichothecenolyticum</name>
    <name type="common">Aureobacterium trichothecenolyticum</name>
    <dbReference type="NCBI Taxonomy" id="69370"/>
    <lineage>
        <taxon>Bacteria</taxon>
        <taxon>Bacillati</taxon>
        <taxon>Actinomycetota</taxon>
        <taxon>Actinomycetes</taxon>
        <taxon>Micrococcales</taxon>
        <taxon>Microbacteriaceae</taxon>
        <taxon>Microbacterium</taxon>
    </lineage>
</organism>
<sequence length="75" mass="8948">MRVMSVRVRALTRRAEERFALSLVRPTTPRGRGTHRRYWTRVCAALGREWSEDDDEIDFERFCVVWPPERADVRA</sequence>
<evidence type="ECO:0000313" key="1">
    <source>
        <dbReference type="EMBL" id="MDQ1122211.1"/>
    </source>
</evidence>